<dbReference type="EMBL" id="JAXQNO010000004">
    <property type="protein sequence ID" value="KAK4799167.1"/>
    <property type="molecule type" value="Genomic_DNA"/>
</dbReference>
<reference evidence="1 2" key="1">
    <citation type="journal article" date="2023" name="Hortic Res">
        <title>Pangenome of water caltrop reveals structural variations and asymmetric subgenome divergence after allopolyploidization.</title>
        <authorList>
            <person name="Zhang X."/>
            <person name="Chen Y."/>
            <person name="Wang L."/>
            <person name="Yuan Y."/>
            <person name="Fang M."/>
            <person name="Shi L."/>
            <person name="Lu R."/>
            <person name="Comes H.P."/>
            <person name="Ma Y."/>
            <person name="Chen Y."/>
            <person name="Huang G."/>
            <person name="Zhou Y."/>
            <person name="Zheng Z."/>
            <person name="Qiu Y."/>
        </authorList>
    </citation>
    <scope>NUCLEOTIDE SEQUENCE [LARGE SCALE GENOMIC DNA]</scope>
    <source>
        <strain evidence="1">F231</strain>
    </source>
</reference>
<dbReference type="AlphaFoldDB" id="A0AAN7M6T8"/>
<name>A0AAN7M6T8_TRANT</name>
<evidence type="ECO:0000313" key="2">
    <source>
        <dbReference type="Proteomes" id="UP001346149"/>
    </source>
</evidence>
<accession>A0AAN7M6T8</accession>
<proteinExistence type="predicted"/>
<protein>
    <submittedName>
        <fullName evidence="1">Uncharacterized protein</fullName>
    </submittedName>
</protein>
<gene>
    <name evidence="1" type="ORF">SAY86_024532</name>
</gene>
<organism evidence="1 2">
    <name type="scientific">Trapa natans</name>
    <name type="common">Water chestnut</name>
    <dbReference type="NCBI Taxonomy" id="22666"/>
    <lineage>
        <taxon>Eukaryota</taxon>
        <taxon>Viridiplantae</taxon>
        <taxon>Streptophyta</taxon>
        <taxon>Embryophyta</taxon>
        <taxon>Tracheophyta</taxon>
        <taxon>Spermatophyta</taxon>
        <taxon>Magnoliopsida</taxon>
        <taxon>eudicotyledons</taxon>
        <taxon>Gunneridae</taxon>
        <taxon>Pentapetalae</taxon>
        <taxon>rosids</taxon>
        <taxon>malvids</taxon>
        <taxon>Myrtales</taxon>
        <taxon>Lythraceae</taxon>
        <taxon>Trapa</taxon>
    </lineage>
</organism>
<sequence>MDQAAAASRAAAAQGSVCVILGGHCRDKVNLQNKVLPYSTSAHPTIPSRELDDHGARMNNKEHDMSWTLQVRMVHKITH</sequence>
<keyword evidence="2" id="KW-1185">Reference proteome</keyword>
<dbReference type="Proteomes" id="UP001346149">
    <property type="component" value="Unassembled WGS sequence"/>
</dbReference>
<evidence type="ECO:0000313" key="1">
    <source>
        <dbReference type="EMBL" id="KAK4799167.1"/>
    </source>
</evidence>
<comment type="caution">
    <text evidence="1">The sequence shown here is derived from an EMBL/GenBank/DDBJ whole genome shotgun (WGS) entry which is preliminary data.</text>
</comment>